<dbReference type="RefSeq" id="WP_119397432.1">
    <property type="nucleotide sequence ID" value="NZ_QWJJ01000002.1"/>
</dbReference>
<organism evidence="1 2">
    <name type="scientific">Pseudooceanicola sediminis</name>
    <dbReference type="NCBI Taxonomy" id="2211117"/>
    <lineage>
        <taxon>Bacteria</taxon>
        <taxon>Pseudomonadati</taxon>
        <taxon>Pseudomonadota</taxon>
        <taxon>Alphaproteobacteria</taxon>
        <taxon>Rhodobacterales</taxon>
        <taxon>Paracoccaceae</taxon>
        <taxon>Pseudooceanicola</taxon>
    </lineage>
</organism>
<name>A0A399J460_9RHOB</name>
<gene>
    <name evidence="1" type="ORF">DL237_02395</name>
</gene>
<dbReference type="AlphaFoldDB" id="A0A399J460"/>
<dbReference type="EMBL" id="QWJJ01000002">
    <property type="protein sequence ID" value="RII40193.1"/>
    <property type="molecule type" value="Genomic_DNA"/>
</dbReference>
<dbReference type="Pfam" id="PF04299">
    <property type="entry name" value="FMN_bind_2"/>
    <property type="match status" value="1"/>
</dbReference>
<protein>
    <submittedName>
        <fullName evidence="1">FMN-binding negative transcriptional regulator</fullName>
    </submittedName>
</protein>
<dbReference type="PANTHER" id="PTHR35802:SF1">
    <property type="entry name" value="PROTEASE SYNTHASE AND SPORULATION PROTEIN PAI 2"/>
    <property type="match status" value="1"/>
</dbReference>
<proteinExistence type="predicted"/>
<keyword evidence="2" id="KW-1185">Reference proteome</keyword>
<dbReference type="InterPro" id="IPR007396">
    <property type="entry name" value="TR_PAI2-type"/>
</dbReference>
<dbReference type="OrthoDB" id="9794948at2"/>
<sequence>MHPNPIYRTMSRQENLRFAAEIGFGVFCLSDGDAPPLVAQAPFVIDEEHLILHLVRSNPVVRALRHGGRQARLVVMGPHGYVSPDWYGIEDQVPTWNYVSVEVTGLLSLLEEAQMRPVLDRLSENFETRLAPKPVWHSEKMNEPALERMMRAILPLKMHIETVEGTWKLSQNKSDAVRLAASAGMQQASIEHPGYGSDSAALAAFMRGVRGTG</sequence>
<evidence type="ECO:0000313" key="2">
    <source>
        <dbReference type="Proteomes" id="UP000265848"/>
    </source>
</evidence>
<dbReference type="PANTHER" id="PTHR35802">
    <property type="entry name" value="PROTEASE SYNTHASE AND SPORULATION PROTEIN PAI 2"/>
    <property type="match status" value="1"/>
</dbReference>
<dbReference type="SUPFAM" id="SSF50475">
    <property type="entry name" value="FMN-binding split barrel"/>
    <property type="match status" value="1"/>
</dbReference>
<dbReference type="Gene3D" id="2.30.110.10">
    <property type="entry name" value="Electron Transport, Fmn-binding Protein, Chain A"/>
    <property type="match status" value="1"/>
</dbReference>
<dbReference type="Proteomes" id="UP000265848">
    <property type="component" value="Unassembled WGS sequence"/>
</dbReference>
<dbReference type="InterPro" id="IPR012349">
    <property type="entry name" value="Split_barrel_FMN-bd"/>
</dbReference>
<comment type="caution">
    <text evidence="1">The sequence shown here is derived from an EMBL/GenBank/DDBJ whole genome shotgun (WGS) entry which is preliminary data.</text>
</comment>
<reference evidence="1 2" key="1">
    <citation type="submission" date="2018-08" db="EMBL/GenBank/DDBJ databases">
        <title>Pseudooceanicola sediminis CY03 in the family Rhodobacteracea.</title>
        <authorList>
            <person name="Zhang Y.-J."/>
        </authorList>
    </citation>
    <scope>NUCLEOTIDE SEQUENCE [LARGE SCALE GENOMIC DNA]</scope>
    <source>
        <strain evidence="1 2">CY03</strain>
    </source>
</reference>
<accession>A0A399J460</accession>
<evidence type="ECO:0000313" key="1">
    <source>
        <dbReference type="EMBL" id="RII40193.1"/>
    </source>
</evidence>